<dbReference type="AlphaFoldDB" id="A0AAP0L8L4"/>
<dbReference type="PANTHER" id="PTHR33670">
    <property type="entry name" value="SPLICING FACTOR, PROLINE- AND GLUTAMINE-RICH-LIKE"/>
    <property type="match status" value="1"/>
</dbReference>
<protein>
    <submittedName>
        <fullName evidence="2">Uncharacterized protein</fullName>
    </submittedName>
</protein>
<feature type="compositionally biased region" description="Basic residues" evidence="1">
    <location>
        <begin position="157"/>
        <end position="168"/>
    </location>
</feature>
<feature type="compositionally biased region" description="Basic residues" evidence="1">
    <location>
        <begin position="66"/>
        <end position="76"/>
    </location>
</feature>
<feature type="region of interest" description="Disordered" evidence="1">
    <location>
        <begin position="44"/>
        <end position="183"/>
    </location>
</feature>
<dbReference type="EMBL" id="JBBNAG010000001">
    <property type="protein sequence ID" value="KAK9165120.1"/>
    <property type="molecule type" value="Genomic_DNA"/>
</dbReference>
<keyword evidence="3" id="KW-1185">Reference proteome</keyword>
<feature type="region of interest" description="Disordered" evidence="1">
    <location>
        <begin position="1"/>
        <end position="22"/>
    </location>
</feature>
<dbReference type="Proteomes" id="UP001419268">
    <property type="component" value="Unassembled WGS sequence"/>
</dbReference>
<comment type="caution">
    <text evidence="2">The sequence shown here is derived from an EMBL/GenBank/DDBJ whole genome shotgun (WGS) entry which is preliminary data.</text>
</comment>
<name>A0AAP0L8L4_9MAGN</name>
<dbReference type="PANTHER" id="PTHR33670:SF14">
    <property type="entry name" value="T20H2.15 PROTEIN"/>
    <property type="match status" value="1"/>
</dbReference>
<gene>
    <name evidence="2" type="ORF">Scep_000311</name>
</gene>
<accession>A0AAP0L8L4</accession>
<sequence>MEAMLLSPTPDQSISHYSKRNRNPRRIMFHSFISRPSLENLSVHGGLIGPPPSISSILSHPPRPPPPHHHHHHQQQIRKQLTPPLLPLPISPPPPPVKSRYSSLPSRTTTTTINNIMVDNAKSNTSTCSVQANRKTNSKSRGGGGGGGGGGVDVAAKKPRSSPRTRKQLSHESDRLGPDPRDLPKKVLLVSNSVADHESVNNVGVGVGDEEFSCSIFSLAPPPSSLPLPRFSLKPKLGGCNVVDAGATDNLRRLLRLR</sequence>
<reference evidence="2 3" key="1">
    <citation type="submission" date="2024-01" db="EMBL/GenBank/DDBJ databases">
        <title>Genome assemblies of Stephania.</title>
        <authorList>
            <person name="Yang L."/>
        </authorList>
    </citation>
    <scope>NUCLEOTIDE SEQUENCE [LARGE SCALE GENOMIC DNA]</scope>
    <source>
        <strain evidence="2">JXDWG</strain>
        <tissue evidence="2">Leaf</tissue>
    </source>
</reference>
<feature type="compositionally biased region" description="Gly residues" evidence="1">
    <location>
        <begin position="141"/>
        <end position="152"/>
    </location>
</feature>
<proteinExistence type="predicted"/>
<evidence type="ECO:0000313" key="3">
    <source>
        <dbReference type="Proteomes" id="UP001419268"/>
    </source>
</evidence>
<evidence type="ECO:0000256" key="1">
    <source>
        <dbReference type="SAM" id="MobiDB-lite"/>
    </source>
</evidence>
<organism evidence="2 3">
    <name type="scientific">Stephania cephalantha</name>
    <dbReference type="NCBI Taxonomy" id="152367"/>
    <lineage>
        <taxon>Eukaryota</taxon>
        <taxon>Viridiplantae</taxon>
        <taxon>Streptophyta</taxon>
        <taxon>Embryophyta</taxon>
        <taxon>Tracheophyta</taxon>
        <taxon>Spermatophyta</taxon>
        <taxon>Magnoliopsida</taxon>
        <taxon>Ranunculales</taxon>
        <taxon>Menispermaceae</taxon>
        <taxon>Menispermoideae</taxon>
        <taxon>Cissampelideae</taxon>
        <taxon>Stephania</taxon>
    </lineage>
</organism>
<feature type="compositionally biased region" description="Pro residues" evidence="1">
    <location>
        <begin position="84"/>
        <end position="97"/>
    </location>
</feature>
<evidence type="ECO:0000313" key="2">
    <source>
        <dbReference type="EMBL" id="KAK9165120.1"/>
    </source>
</evidence>
<feature type="compositionally biased region" description="Polar residues" evidence="1">
    <location>
        <begin position="100"/>
        <end position="135"/>
    </location>
</feature>
<feature type="compositionally biased region" description="Basic and acidic residues" evidence="1">
    <location>
        <begin position="169"/>
        <end position="183"/>
    </location>
</feature>